<protein>
    <submittedName>
        <fullName evidence="1">Uncharacterized protein</fullName>
    </submittedName>
</protein>
<evidence type="ECO:0000313" key="1">
    <source>
        <dbReference type="EMBL" id="MEM6249192.1"/>
    </source>
</evidence>
<dbReference type="RefSeq" id="WP_311906685.1">
    <property type="nucleotide sequence ID" value="NZ_JAUOEV010000024.1"/>
</dbReference>
<comment type="caution">
    <text evidence="1">The sequence shown here is derived from an EMBL/GenBank/DDBJ whole genome shotgun (WGS) entry which is preliminary data.</text>
</comment>
<dbReference type="Proteomes" id="UP001489333">
    <property type="component" value="Unassembled WGS sequence"/>
</dbReference>
<reference evidence="1 2" key="1">
    <citation type="submission" date="2024-04" db="EMBL/GenBank/DDBJ databases">
        <title>Novel Shewanella species isolated from Baltic Sea sediments.</title>
        <authorList>
            <person name="Martin-Rodriguez A.J."/>
            <person name="Fernandez-Juarez V."/>
            <person name="Valeriano V.D."/>
            <person name="Mihindukulasooriya I."/>
            <person name="Ceresnova L."/>
            <person name="Joffre E."/>
            <person name="Jensie-Markopoulos S."/>
            <person name="Moore E.R.B."/>
            <person name="Sjoling A."/>
        </authorList>
    </citation>
    <scope>NUCLEOTIDE SEQUENCE [LARGE SCALE GENOMIC DNA]</scope>
    <source>
        <strain evidence="1 2">VAX-SP0-0CM-1</strain>
    </source>
</reference>
<organism evidence="1 2">
    <name type="scientific">Shewanella vaxholmensis</name>
    <dbReference type="NCBI Taxonomy" id="3063535"/>
    <lineage>
        <taxon>Bacteria</taxon>
        <taxon>Pseudomonadati</taxon>
        <taxon>Pseudomonadota</taxon>
        <taxon>Gammaproteobacteria</taxon>
        <taxon>Alteromonadales</taxon>
        <taxon>Shewanellaceae</taxon>
        <taxon>Shewanella</taxon>
    </lineage>
</organism>
<gene>
    <name evidence="1" type="ORF">AAGS29_11370</name>
</gene>
<dbReference type="EMBL" id="JBCHKU010000014">
    <property type="protein sequence ID" value="MEM6249192.1"/>
    <property type="molecule type" value="Genomic_DNA"/>
</dbReference>
<sequence>MKELPTSVVLEKFKSTKPQDYKLVAQFQDWYFNSFMDVLGIYIEWRPRTKNPKGFLERLLKDWGIKHWIPEYPPAVLKKMITNSYTTLSINDVATISMALSALLVDDKIGKQLKERAIVCIERQSTDLVLSQAGHKNLDTAKDFWGKLKVLISESK</sequence>
<evidence type="ECO:0000313" key="2">
    <source>
        <dbReference type="Proteomes" id="UP001489333"/>
    </source>
</evidence>
<keyword evidence="2" id="KW-1185">Reference proteome</keyword>
<proteinExistence type="predicted"/>
<name>A0ABU9USE9_9GAMM</name>
<accession>A0ABU9USE9</accession>